<dbReference type="AlphaFoldDB" id="A0AAD6QLS5"/>
<evidence type="ECO:0000313" key="2">
    <source>
        <dbReference type="Proteomes" id="UP001164929"/>
    </source>
</evidence>
<keyword evidence="2" id="KW-1185">Reference proteome</keyword>
<accession>A0AAD6QLS5</accession>
<gene>
    <name evidence="1" type="ORF">NC653_015973</name>
</gene>
<dbReference type="EMBL" id="JAQIZT010000006">
    <property type="protein sequence ID" value="KAJ6992736.1"/>
    <property type="molecule type" value="Genomic_DNA"/>
</dbReference>
<organism evidence="1 2">
    <name type="scientific">Populus alba x Populus x berolinensis</name>
    <dbReference type="NCBI Taxonomy" id="444605"/>
    <lineage>
        <taxon>Eukaryota</taxon>
        <taxon>Viridiplantae</taxon>
        <taxon>Streptophyta</taxon>
        <taxon>Embryophyta</taxon>
        <taxon>Tracheophyta</taxon>
        <taxon>Spermatophyta</taxon>
        <taxon>Magnoliopsida</taxon>
        <taxon>eudicotyledons</taxon>
        <taxon>Gunneridae</taxon>
        <taxon>Pentapetalae</taxon>
        <taxon>rosids</taxon>
        <taxon>fabids</taxon>
        <taxon>Malpighiales</taxon>
        <taxon>Salicaceae</taxon>
        <taxon>Saliceae</taxon>
        <taxon>Populus</taxon>
    </lineage>
</organism>
<name>A0AAD6QLS5_9ROSI</name>
<proteinExistence type="predicted"/>
<evidence type="ECO:0000313" key="1">
    <source>
        <dbReference type="EMBL" id="KAJ6992736.1"/>
    </source>
</evidence>
<comment type="caution">
    <text evidence="1">The sequence shown here is derived from an EMBL/GenBank/DDBJ whole genome shotgun (WGS) entry which is preliminary data.</text>
</comment>
<sequence>MENPSVNLWSSFNTLTRFGNSFPDLFPSDTCHLSRARFWADFVDKRFSGDFDMEIGIPQKIRVAKAPRECIISSS</sequence>
<protein>
    <submittedName>
        <fullName evidence="1">Uncharacterized protein</fullName>
    </submittedName>
</protein>
<reference evidence="1" key="1">
    <citation type="journal article" date="2023" name="Mol. Ecol. Resour.">
        <title>Chromosome-level genome assembly of a triploid poplar Populus alba 'Berolinensis'.</title>
        <authorList>
            <person name="Chen S."/>
            <person name="Yu Y."/>
            <person name="Wang X."/>
            <person name="Wang S."/>
            <person name="Zhang T."/>
            <person name="Zhou Y."/>
            <person name="He R."/>
            <person name="Meng N."/>
            <person name="Wang Y."/>
            <person name="Liu W."/>
            <person name="Liu Z."/>
            <person name="Liu J."/>
            <person name="Guo Q."/>
            <person name="Huang H."/>
            <person name="Sederoff R.R."/>
            <person name="Wang G."/>
            <person name="Qu G."/>
            <person name="Chen S."/>
        </authorList>
    </citation>
    <scope>NUCLEOTIDE SEQUENCE</scope>
    <source>
        <strain evidence="1">SC-2020</strain>
    </source>
</reference>
<dbReference type="Proteomes" id="UP001164929">
    <property type="component" value="Chromosome 6"/>
</dbReference>